<comment type="caution">
    <text evidence="1">The sequence shown here is derived from an EMBL/GenBank/DDBJ whole genome shotgun (WGS) entry which is preliminary data.</text>
</comment>
<accession>A0ACB8QGX4</accession>
<reference evidence="1" key="1">
    <citation type="submission" date="2021-02" db="EMBL/GenBank/DDBJ databases">
        <authorList>
            <consortium name="DOE Joint Genome Institute"/>
            <person name="Ahrendt S."/>
            <person name="Looney B.P."/>
            <person name="Miyauchi S."/>
            <person name="Morin E."/>
            <person name="Drula E."/>
            <person name="Courty P.E."/>
            <person name="Chicoki N."/>
            <person name="Fauchery L."/>
            <person name="Kohler A."/>
            <person name="Kuo A."/>
            <person name="Labutti K."/>
            <person name="Pangilinan J."/>
            <person name="Lipzen A."/>
            <person name="Riley R."/>
            <person name="Andreopoulos W."/>
            <person name="He G."/>
            <person name="Johnson J."/>
            <person name="Barry K.W."/>
            <person name="Grigoriev I.V."/>
            <person name="Nagy L."/>
            <person name="Hibbett D."/>
            <person name="Henrissat B."/>
            <person name="Matheny P.B."/>
            <person name="Labbe J."/>
            <person name="Martin F."/>
        </authorList>
    </citation>
    <scope>NUCLEOTIDE SEQUENCE</scope>
    <source>
        <strain evidence="1">EC-137</strain>
    </source>
</reference>
<name>A0ACB8QGX4_9AGAM</name>
<proteinExistence type="predicted"/>
<gene>
    <name evidence="1" type="ORF">K488DRAFT_87150</name>
</gene>
<sequence length="493" mass="51063">MTVPDDEGATRTQLSLNVPLALSTNASSTSPRLFGLPAAQNLSVSVALCASTTSSLQFFVSNDSSVTTPGPGGGSDVYQIELRNDGFGNWTGVVAQGAGTLAVYNLGSSDSLQIGASDSGPLFDHIADAADALPLFGDTTSNQALLFSPVFAAASIADPSYPNYTLPSPQEPFSSASPPPADAQPYTLLISPTTPPTGSQSLANVPQTACALRRAAVDRVNGTLASAQSWLRGPEGWRTEWFVEGLVPNTNYTAYAIRGGIVGGPSYFVTKSGSFSCPILHSLPYCPSIAHAVPLPFPSSASSYTSATLSSNISTLLLEAVANFTTALTTFACGRDLYSPLQSCADCRRAYQRWLCSVSFPRCAEFPPSSTSSSSSSSSSTLSTSATATNGSQTPTPALTVIPASATPTRGIATLPVFSSQYTQLLPCYETCTAADRACPSFLGFKCPVPRFNADASYGVGYVDGGLGLEDIPGAGIPGVTQDQWGNVWCDSS</sequence>
<evidence type="ECO:0000313" key="1">
    <source>
        <dbReference type="EMBL" id="KAI0031091.1"/>
    </source>
</evidence>
<reference evidence="1" key="2">
    <citation type="journal article" date="2022" name="New Phytol.">
        <title>Evolutionary transition to the ectomycorrhizal habit in the genomes of a hyperdiverse lineage of mushroom-forming fungi.</title>
        <authorList>
            <person name="Looney B."/>
            <person name="Miyauchi S."/>
            <person name="Morin E."/>
            <person name="Drula E."/>
            <person name="Courty P.E."/>
            <person name="Kohler A."/>
            <person name="Kuo A."/>
            <person name="LaButti K."/>
            <person name="Pangilinan J."/>
            <person name="Lipzen A."/>
            <person name="Riley R."/>
            <person name="Andreopoulos W."/>
            <person name="He G."/>
            <person name="Johnson J."/>
            <person name="Nolan M."/>
            <person name="Tritt A."/>
            <person name="Barry K.W."/>
            <person name="Grigoriev I.V."/>
            <person name="Nagy L.G."/>
            <person name="Hibbett D."/>
            <person name="Henrissat B."/>
            <person name="Matheny P.B."/>
            <person name="Labbe J."/>
            <person name="Martin F.M."/>
        </authorList>
    </citation>
    <scope>NUCLEOTIDE SEQUENCE</scope>
    <source>
        <strain evidence="1">EC-137</strain>
    </source>
</reference>
<dbReference type="EMBL" id="MU273593">
    <property type="protein sequence ID" value="KAI0031091.1"/>
    <property type="molecule type" value="Genomic_DNA"/>
</dbReference>
<protein>
    <submittedName>
        <fullName evidence="1">Stretch-activated cation channel Mid1</fullName>
    </submittedName>
</protein>
<evidence type="ECO:0000313" key="2">
    <source>
        <dbReference type="Proteomes" id="UP000814128"/>
    </source>
</evidence>
<dbReference type="Proteomes" id="UP000814128">
    <property type="component" value="Unassembled WGS sequence"/>
</dbReference>
<organism evidence="1 2">
    <name type="scientific">Vararia minispora EC-137</name>
    <dbReference type="NCBI Taxonomy" id="1314806"/>
    <lineage>
        <taxon>Eukaryota</taxon>
        <taxon>Fungi</taxon>
        <taxon>Dikarya</taxon>
        <taxon>Basidiomycota</taxon>
        <taxon>Agaricomycotina</taxon>
        <taxon>Agaricomycetes</taxon>
        <taxon>Russulales</taxon>
        <taxon>Lachnocladiaceae</taxon>
        <taxon>Vararia</taxon>
    </lineage>
</organism>
<keyword evidence="2" id="KW-1185">Reference proteome</keyword>